<feature type="signal peptide" evidence="1">
    <location>
        <begin position="1"/>
        <end position="23"/>
    </location>
</feature>
<evidence type="ECO:0000313" key="4">
    <source>
        <dbReference type="Proteomes" id="UP000267289"/>
    </source>
</evidence>
<dbReference type="RefSeq" id="WP_244232483.1">
    <property type="nucleotide sequence ID" value="NZ_UPHQ01000227.1"/>
</dbReference>
<feature type="domain" description="PE-PPE" evidence="2">
    <location>
        <begin position="102"/>
        <end position="335"/>
    </location>
</feature>
<keyword evidence="4" id="KW-1185">Reference proteome</keyword>
<keyword evidence="1" id="KW-0732">Signal</keyword>
<reference evidence="3 4" key="1">
    <citation type="submission" date="2018-09" db="EMBL/GenBank/DDBJ databases">
        <authorList>
            <person name="Tagini F."/>
        </authorList>
    </citation>
    <scope>NUCLEOTIDE SEQUENCE [LARGE SCALE GENOMIC DNA]</scope>
    <source>
        <strain evidence="3 4">MK13</strain>
    </source>
</reference>
<dbReference type="InterPro" id="IPR029058">
    <property type="entry name" value="AB_hydrolase_fold"/>
</dbReference>
<dbReference type="Proteomes" id="UP000267289">
    <property type="component" value="Unassembled WGS sequence"/>
</dbReference>
<dbReference type="AlphaFoldDB" id="A0A498QET5"/>
<sequence>MRQAAAFHGAFARALATAADAYAQTEAAAAGALAGVTGTGAVGGTGAATATAAATPPFVFPSNCVSAFISGSGIPVPSADYMTIVFKNYVLPNFPSGNLANALALWTPAGLYPLTGTTVLTLDESVAQGVSILHDTLLGNGVGQHGLIQPGGTPVVVQGISQGAIIASLEMQELANMATPPTATELGFVLLGNPMNPNGGLLERFVGLSLPSLGQTFYGATPSNTVWPTHIYTLEYDGIADWPQYPINIISDLNAFAGLYYVHGLYPFLDPSALPPGYNLVQLATSPGYTGNTTYSMITVPHLPLLQPVRQIPLLGNTIADLVEPDLRVLVNLGYGDPAHGYSTGPADVPTPFGLVPPVDPQTVLAALVTGT</sequence>
<organism evidence="3 4">
    <name type="scientific">Mycobacterium innocens</name>
    <dbReference type="NCBI Taxonomy" id="2341083"/>
    <lineage>
        <taxon>Bacteria</taxon>
        <taxon>Bacillati</taxon>
        <taxon>Actinomycetota</taxon>
        <taxon>Actinomycetes</taxon>
        <taxon>Mycobacteriales</taxon>
        <taxon>Mycobacteriaceae</taxon>
        <taxon>Mycobacterium</taxon>
    </lineage>
</organism>
<evidence type="ECO:0000313" key="3">
    <source>
        <dbReference type="EMBL" id="VBA43005.1"/>
    </source>
</evidence>
<feature type="chain" id="PRO_5019836656" evidence="1">
    <location>
        <begin position="24"/>
        <end position="372"/>
    </location>
</feature>
<evidence type="ECO:0000259" key="2">
    <source>
        <dbReference type="Pfam" id="PF08237"/>
    </source>
</evidence>
<name>A0A498QET5_9MYCO</name>
<evidence type="ECO:0000256" key="1">
    <source>
        <dbReference type="SAM" id="SignalP"/>
    </source>
</evidence>
<dbReference type="InterPro" id="IPR013228">
    <property type="entry name" value="PE-PPE_C"/>
</dbReference>
<dbReference type="Pfam" id="PF08237">
    <property type="entry name" value="PE-PPE"/>
    <property type="match status" value="1"/>
</dbReference>
<dbReference type="EMBL" id="UPHQ01000227">
    <property type="protein sequence ID" value="VBA43005.1"/>
    <property type="molecule type" value="Genomic_DNA"/>
</dbReference>
<protein>
    <submittedName>
        <fullName evidence="3">PE family protein PE3</fullName>
    </submittedName>
</protein>
<accession>A0A498QET5</accession>
<dbReference type="Gene3D" id="3.40.50.1820">
    <property type="entry name" value="alpha/beta hydrolase"/>
    <property type="match status" value="1"/>
</dbReference>
<gene>
    <name evidence="3" type="primary">PE3_2</name>
    <name evidence="3" type="ORF">LAUMK13_04325</name>
</gene>
<proteinExistence type="predicted"/>